<reference evidence="6" key="2">
    <citation type="submission" date="2010-01" db="EMBL/GenBank/DDBJ databases">
        <title>The complete genome of Conexibacter woesei DSM 14684.</title>
        <authorList>
            <consortium name="US DOE Joint Genome Institute (JGI-PGF)"/>
            <person name="Lucas S."/>
            <person name="Copeland A."/>
            <person name="Lapidus A."/>
            <person name="Glavina del Rio T."/>
            <person name="Dalin E."/>
            <person name="Tice H."/>
            <person name="Bruce D."/>
            <person name="Goodwin L."/>
            <person name="Pitluck S."/>
            <person name="Kyrpides N."/>
            <person name="Mavromatis K."/>
            <person name="Ivanova N."/>
            <person name="Mikhailova N."/>
            <person name="Chertkov O."/>
            <person name="Brettin T."/>
            <person name="Detter J.C."/>
            <person name="Han C."/>
            <person name="Larimer F."/>
            <person name="Land M."/>
            <person name="Hauser L."/>
            <person name="Markowitz V."/>
            <person name="Cheng J.-F."/>
            <person name="Hugenholtz P."/>
            <person name="Woyke T."/>
            <person name="Wu D."/>
            <person name="Pukall R."/>
            <person name="Steenblock K."/>
            <person name="Schneider S."/>
            <person name="Klenk H.-P."/>
            <person name="Eisen J.A."/>
        </authorList>
    </citation>
    <scope>NUCLEOTIDE SEQUENCE [LARGE SCALE GENOMIC DNA]</scope>
    <source>
        <strain evidence="6">DSM 14684 / CIP 108061 / JCM 11494 / NBRC 100937 / ID131577</strain>
    </source>
</reference>
<dbReference type="Gene3D" id="1.10.10.10">
    <property type="entry name" value="Winged helix-like DNA-binding domain superfamily/Winged helix DNA-binding domain"/>
    <property type="match status" value="1"/>
</dbReference>
<dbReference type="STRING" id="469383.Cwoe_0907"/>
<dbReference type="InterPro" id="IPR036388">
    <property type="entry name" value="WH-like_DNA-bd_sf"/>
</dbReference>
<keyword evidence="3" id="KW-0804">Transcription</keyword>
<dbReference type="Pfam" id="PF01037">
    <property type="entry name" value="AsnC_trans_reg"/>
    <property type="match status" value="1"/>
</dbReference>
<dbReference type="CDD" id="cd00090">
    <property type="entry name" value="HTH_ARSR"/>
    <property type="match status" value="1"/>
</dbReference>
<keyword evidence="2" id="KW-0238">DNA-binding</keyword>
<name>D3FBH1_CONWI</name>
<protein>
    <submittedName>
        <fullName evidence="5">Transcriptional regulator, AsnC family</fullName>
    </submittedName>
</protein>
<dbReference type="Pfam" id="PF13412">
    <property type="entry name" value="HTH_24"/>
    <property type="match status" value="1"/>
</dbReference>
<dbReference type="EMBL" id="CP001854">
    <property type="protein sequence ID" value="ADB49340.1"/>
    <property type="molecule type" value="Genomic_DNA"/>
</dbReference>
<dbReference type="PANTHER" id="PTHR30154">
    <property type="entry name" value="LEUCINE-RESPONSIVE REGULATORY PROTEIN"/>
    <property type="match status" value="1"/>
</dbReference>
<sequence length="168" mass="17816">MPNTAMTALDPTDRRILALLAVDARISNARLAQAVGIAPSTCLTRVRGLLDRGVIRGFRAEIDPAALGRPLQAMIAVRLSVHSREQIEGFTAHVRALPGVLSLFHMTGEDDYLLRVAAADPHDLREFVVEHLASHPSVAHAETNLIYEVVRGAGVLAGAADTSATAAG</sequence>
<dbReference type="SUPFAM" id="SSF54909">
    <property type="entry name" value="Dimeric alpha+beta barrel"/>
    <property type="match status" value="1"/>
</dbReference>
<dbReference type="InterPro" id="IPR000485">
    <property type="entry name" value="AsnC-type_HTH_dom"/>
</dbReference>
<dbReference type="eggNOG" id="COG1522">
    <property type="taxonomic scope" value="Bacteria"/>
</dbReference>
<dbReference type="KEGG" id="cwo:Cwoe_0907"/>
<dbReference type="InterPro" id="IPR036390">
    <property type="entry name" value="WH_DNA-bd_sf"/>
</dbReference>
<dbReference type="InterPro" id="IPR011008">
    <property type="entry name" value="Dimeric_a/b-barrel"/>
</dbReference>
<dbReference type="SUPFAM" id="SSF46785">
    <property type="entry name" value="Winged helix' DNA-binding domain"/>
    <property type="match status" value="1"/>
</dbReference>
<evidence type="ECO:0000313" key="6">
    <source>
        <dbReference type="Proteomes" id="UP000008229"/>
    </source>
</evidence>
<dbReference type="GO" id="GO:0043200">
    <property type="term" value="P:response to amino acid"/>
    <property type="evidence" value="ECO:0007669"/>
    <property type="project" value="TreeGrafter"/>
</dbReference>
<evidence type="ECO:0000256" key="2">
    <source>
        <dbReference type="ARBA" id="ARBA00023125"/>
    </source>
</evidence>
<dbReference type="GO" id="GO:0005829">
    <property type="term" value="C:cytosol"/>
    <property type="evidence" value="ECO:0007669"/>
    <property type="project" value="TreeGrafter"/>
</dbReference>
<dbReference type="PRINTS" id="PR00033">
    <property type="entry name" value="HTHASNC"/>
</dbReference>
<feature type="domain" description="HTH asnC-type" evidence="4">
    <location>
        <begin position="9"/>
        <end position="70"/>
    </location>
</feature>
<accession>D3FBH1</accession>
<proteinExistence type="predicted"/>
<dbReference type="Gene3D" id="3.30.70.920">
    <property type="match status" value="1"/>
</dbReference>
<dbReference type="InterPro" id="IPR019887">
    <property type="entry name" value="Tscrpt_reg_AsnC/Lrp_C"/>
</dbReference>
<dbReference type="HOGENOM" id="CLU_091233_0_3_11"/>
<dbReference type="PROSITE" id="PS50956">
    <property type="entry name" value="HTH_ASNC_2"/>
    <property type="match status" value="1"/>
</dbReference>
<dbReference type="RefSeq" id="WP_012932393.1">
    <property type="nucleotide sequence ID" value="NC_013739.1"/>
</dbReference>
<reference evidence="5 6" key="1">
    <citation type="journal article" date="2010" name="Stand. Genomic Sci.">
        <title>Complete genome sequence of Conexibacter woesei type strain (ID131577).</title>
        <authorList>
            <person name="Pukall R."/>
            <person name="Lapidus A."/>
            <person name="Glavina Del Rio T."/>
            <person name="Copeland A."/>
            <person name="Tice H."/>
            <person name="Cheng J.-F."/>
            <person name="Lucas S."/>
            <person name="Chen F."/>
            <person name="Nolan M."/>
            <person name="Bruce D."/>
            <person name="Goodwin L."/>
            <person name="Pitluck S."/>
            <person name="Mavromatis K."/>
            <person name="Ivanova N."/>
            <person name="Ovchinnikova G."/>
            <person name="Pati A."/>
            <person name="Chen A."/>
            <person name="Palaniappan K."/>
            <person name="Land M."/>
            <person name="Hauser L."/>
            <person name="Chang Y.-J."/>
            <person name="Jeffries C.D."/>
            <person name="Chain P."/>
            <person name="Meincke L."/>
            <person name="Sims D."/>
            <person name="Brettin T."/>
            <person name="Detter J.C."/>
            <person name="Rohde M."/>
            <person name="Goeker M."/>
            <person name="Bristow J."/>
            <person name="Eisen J.A."/>
            <person name="Markowitz V."/>
            <person name="Kyrpides N.C."/>
            <person name="Klenk H.-P."/>
            <person name="Hugenholtz P."/>
        </authorList>
    </citation>
    <scope>NUCLEOTIDE SEQUENCE [LARGE SCALE GENOMIC DNA]</scope>
    <source>
        <strain evidence="6">DSM 14684 / CIP 108061 / JCM 11494 / NBRC 100937 / ID131577</strain>
    </source>
</reference>
<dbReference type="Proteomes" id="UP000008229">
    <property type="component" value="Chromosome"/>
</dbReference>
<evidence type="ECO:0000256" key="1">
    <source>
        <dbReference type="ARBA" id="ARBA00023015"/>
    </source>
</evidence>
<dbReference type="InterPro" id="IPR011991">
    <property type="entry name" value="ArsR-like_HTH"/>
</dbReference>
<evidence type="ECO:0000256" key="3">
    <source>
        <dbReference type="ARBA" id="ARBA00023163"/>
    </source>
</evidence>
<evidence type="ECO:0000313" key="5">
    <source>
        <dbReference type="EMBL" id="ADB49340.1"/>
    </source>
</evidence>
<gene>
    <name evidence="5" type="ordered locus">Cwoe_0907</name>
</gene>
<dbReference type="GO" id="GO:0043565">
    <property type="term" value="F:sequence-specific DNA binding"/>
    <property type="evidence" value="ECO:0007669"/>
    <property type="project" value="InterPro"/>
</dbReference>
<keyword evidence="1" id="KW-0805">Transcription regulation</keyword>
<dbReference type="OrthoDB" id="4411089at2"/>
<evidence type="ECO:0000259" key="4">
    <source>
        <dbReference type="PROSITE" id="PS50956"/>
    </source>
</evidence>
<keyword evidence="6" id="KW-1185">Reference proteome</keyword>
<dbReference type="InterPro" id="IPR019888">
    <property type="entry name" value="Tscrpt_reg_AsnC-like"/>
</dbReference>
<dbReference type="PANTHER" id="PTHR30154:SF54">
    <property type="entry name" value="POSSIBLE TRANSCRIPTIONAL REGULATORY PROTEIN (PROBABLY LRP_ASNC-FAMILY)"/>
    <property type="match status" value="1"/>
</dbReference>
<dbReference type="AlphaFoldDB" id="D3FBH1"/>
<dbReference type="SMART" id="SM00344">
    <property type="entry name" value="HTH_ASNC"/>
    <property type="match status" value="1"/>
</dbReference>
<organism evidence="5 6">
    <name type="scientific">Conexibacter woesei (strain DSM 14684 / CCUG 47730 / CIP 108061 / JCM 11494 / NBRC 100937 / ID131577)</name>
    <dbReference type="NCBI Taxonomy" id="469383"/>
    <lineage>
        <taxon>Bacteria</taxon>
        <taxon>Bacillati</taxon>
        <taxon>Actinomycetota</taxon>
        <taxon>Thermoleophilia</taxon>
        <taxon>Solirubrobacterales</taxon>
        <taxon>Conexibacteraceae</taxon>
        <taxon>Conexibacter</taxon>
    </lineage>
</organism>